<keyword evidence="2" id="KW-1185">Reference proteome</keyword>
<accession>A0ABD5M8S6</accession>
<name>A0ABD5M8S6_9EURY</name>
<evidence type="ECO:0000313" key="2">
    <source>
        <dbReference type="Proteomes" id="UP001570511"/>
    </source>
</evidence>
<dbReference type="RefSeq" id="WP_372387333.1">
    <property type="nucleotide sequence ID" value="NZ_JBGNYA010000001.1"/>
</dbReference>
<dbReference type="AlphaFoldDB" id="A0ABD5M8S6"/>
<dbReference type="Proteomes" id="UP001570511">
    <property type="component" value="Unassembled WGS sequence"/>
</dbReference>
<proteinExistence type="predicted"/>
<reference evidence="1 2" key="1">
    <citation type="submission" date="2024-08" db="EMBL/GenBank/DDBJ databases">
        <title>Halobellus sp. MBLA0158 whole genome sequence.</title>
        <authorList>
            <person name="Hwang C.Y."/>
            <person name="Cho E.-S."/>
            <person name="Seo M.-J."/>
        </authorList>
    </citation>
    <scope>NUCLEOTIDE SEQUENCE [LARGE SCALE GENOMIC DNA]</scope>
    <source>
        <strain evidence="1 2">MBLA0158</strain>
    </source>
</reference>
<gene>
    <name evidence="1" type="ORF">OS889_03510</name>
</gene>
<organism evidence="1 2">
    <name type="scientific">Halobellus rubicundus</name>
    <dbReference type="NCBI Taxonomy" id="2996466"/>
    <lineage>
        <taxon>Archaea</taxon>
        <taxon>Methanobacteriati</taxon>
        <taxon>Methanobacteriota</taxon>
        <taxon>Stenosarchaea group</taxon>
        <taxon>Halobacteria</taxon>
        <taxon>Halobacteriales</taxon>
        <taxon>Haloferacaceae</taxon>
        <taxon>Halobellus</taxon>
    </lineage>
</organism>
<evidence type="ECO:0000313" key="1">
    <source>
        <dbReference type="EMBL" id="MFA1610074.1"/>
    </source>
</evidence>
<protein>
    <submittedName>
        <fullName evidence="1">Uncharacterized protein</fullName>
    </submittedName>
</protein>
<sequence>MPSTDNTNDGLEKFQNLYKNALTKVCGHTVEYRGYTLEKVDWSHPEHDEYNVRNREGTVVESYTITAFDSPKDLKQKLDKLINRNPSTIKEALGGGNT</sequence>
<comment type="caution">
    <text evidence="1">The sequence shown here is derived from an EMBL/GenBank/DDBJ whole genome shotgun (WGS) entry which is preliminary data.</text>
</comment>
<dbReference type="EMBL" id="JBGNYA010000001">
    <property type="protein sequence ID" value="MFA1610074.1"/>
    <property type="molecule type" value="Genomic_DNA"/>
</dbReference>